<dbReference type="SUPFAM" id="SSF53271">
    <property type="entry name" value="PRTase-like"/>
    <property type="match status" value="1"/>
</dbReference>
<dbReference type="Gene3D" id="3.40.50.2020">
    <property type="match status" value="1"/>
</dbReference>
<evidence type="ECO:0000259" key="1">
    <source>
        <dbReference type="Pfam" id="PF00156"/>
    </source>
</evidence>
<dbReference type="InterPro" id="IPR029057">
    <property type="entry name" value="PRTase-like"/>
</dbReference>
<organism evidence="2">
    <name type="scientific">Shigella boydii</name>
    <dbReference type="NCBI Taxonomy" id="621"/>
    <lineage>
        <taxon>Bacteria</taxon>
        <taxon>Pseudomonadati</taxon>
        <taxon>Pseudomonadota</taxon>
        <taxon>Gammaproteobacteria</taxon>
        <taxon>Enterobacterales</taxon>
        <taxon>Enterobacteriaceae</taxon>
        <taxon>Shigella</taxon>
    </lineage>
</organism>
<accession>Q5DKV4</accession>
<dbReference type="BioCyc" id="MetaCyc:MONOMER-21585"/>
<gene>
    <name evidence="2" type="primary">wbaM</name>
</gene>
<protein>
    <submittedName>
        <fullName evidence="2">WbaM</fullName>
    </submittedName>
</protein>
<evidence type="ECO:0000313" key="2">
    <source>
        <dbReference type="EMBL" id="AAW29820.1"/>
    </source>
</evidence>
<sequence>MNDIRDSINLLSKHNFDLVVGIPRSGMIPAYLISLYLNIDVTDVNSFILNTPIQRGSTRTSGKRIYNPHDAQRILLVDDSFSTGKSMRNILDSIPVDLKKNIKTMVAYTSDVNGAGLDIYIRHVSHPRLFEWNILNHSIISNSCFDIDGVLCVDPNELQNDDGENYIKFICEAEPKFIPKFKIKYLVTNRLEKYRDITEAWLLKNNIQYEKLIMLNMATKEERQSAGIHSRHKAEFYKRSGCDLFVESDINQAIEIMKYTGKYVYCIDNNRMYSPSAIQYLSKRPLDFMNDIILYLPRILYRRLPLETKMAIKKRLKP</sequence>
<dbReference type="AlphaFoldDB" id="Q5DKV4"/>
<dbReference type="InterPro" id="IPR000836">
    <property type="entry name" value="PRTase_dom"/>
</dbReference>
<dbReference type="EMBL" id="AY693427">
    <property type="protein sequence ID" value="AAW29820.1"/>
    <property type="molecule type" value="Genomic_DNA"/>
</dbReference>
<reference evidence="2" key="1">
    <citation type="journal article" date="2005" name="J. Bacteriol.">
        <title>Structural and genetic characterization of the Shigella boydii type 10 and type 6 O antigens.</title>
        <authorList>
            <person name="Senchenkova S.N."/>
            <person name="Feng L."/>
            <person name="Yang J."/>
            <person name="Shashkov A.S."/>
            <person name="Cheng J."/>
            <person name="Liu D."/>
            <person name="Knirel Y.A."/>
            <person name="Reeves P.R."/>
            <person name="Jin Q."/>
            <person name="Ye Q."/>
            <person name="Wang L."/>
        </authorList>
    </citation>
    <scope>NUCLEOTIDE SEQUENCE</scope>
</reference>
<proteinExistence type="predicted"/>
<feature type="domain" description="Phosphoribosyltransferase" evidence="1">
    <location>
        <begin position="13"/>
        <end position="94"/>
    </location>
</feature>
<name>Q5DKV4_SHIBO</name>
<dbReference type="CDD" id="cd06223">
    <property type="entry name" value="PRTases_typeI"/>
    <property type="match status" value="1"/>
</dbReference>
<dbReference type="Pfam" id="PF00156">
    <property type="entry name" value="Pribosyltran"/>
    <property type="match status" value="1"/>
</dbReference>